<dbReference type="InterPro" id="IPR036397">
    <property type="entry name" value="RNaseH_sf"/>
</dbReference>
<reference evidence="4 5" key="1">
    <citation type="submission" date="2024-01" db="EMBL/GenBank/DDBJ databases">
        <title>A telomere-to-telomere, gap-free genome of sweet tea (Lithocarpus litseifolius).</title>
        <authorList>
            <person name="Zhou J."/>
        </authorList>
    </citation>
    <scope>NUCLEOTIDE SEQUENCE [LARGE SCALE GENOMIC DNA]</scope>
    <source>
        <strain evidence="4">Zhou-2022a</strain>
        <tissue evidence="4">Leaf</tissue>
    </source>
</reference>
<dbReference type="InterPro" id="IPR002156">
    <property type="entry name" value="RNaseH_domain"/>
</dbReference>
<dbReference type="Pfam" id="PF03372">
    <property type="entry name" value="Exo_endo_phos"/>
    <property type="match status" value="1"/>
</dbReference>
<dbReference type="InterPro" id="IPR036691">
    <property type="entry name" value="Endo/exonu/phosph_ase_sf"/>
</dbReference>
<evidence type="ECO:0008006" key="6">
    <source>
        <dbReference type="Google" id="ProtNLM"/>
    </source>
</evidence>
<keyword evidence="5" id="KW-1185">Reference proteome</keyword>
<comment type="caution">
    <text evidence="4">The sequence shown here is derived from an EMBL/GenBank/DDBJ whole genome shotgun (WGS) entry which is preliminary data.</text>
</comment>
<dbReference type="PANTHER" id="PTHR47074">
    <property type="entry name" value="BNAC02G40300D PROTEIN"/>
    <property type="match status" value="1"/>
</dbReference>
<evidence type="ECO:0000313" key="4">
    <source>
        <dbReference type="EMBL" id="KAK9999683.1"/>
    </source>
</evidence>
<dbReference type="Gene3D" id="3.30.420.10">
    <property type="entry name" value="Ribonuclease H-like superfamily/Ribonuclease H"/>
    <property type="match status" value="1"/>
</dbReference>
<organism evidence="4 5">
    <name type="scientific">Lithocarpus litseifolius</name>
    <dbReference type="NCBI Taxonomy" id="425828"/>
    <lineage>
        <taxon>Eukaryota</taxon>
        <taxon>Viridiplantae</taxon>
        <taxon>Streptophyta</taxon>
        <taxon>Embryophyta</taxon>
        <taxon>Tracheophyta</taxon>
        <taxon>Spermatophyta</taxon>
        <taxon>Magnoliopsida</taxon>
        <taxon>eudicotyledons</taxon>
        <taxon>Gunneridae</taxon>
        <taxon>Pentapetalae</taxon>
        <taxon>rosids</taxon>
        <taxon>fabids</taxon>
        <taxon>Fagales</taxon>
        <taxon>Fagaceae</taxon>
        <taxon>Lithocarpus</taxon>
    </lineage>
</organism>
<dbReference type="Proteomes" id="UP001459277">
    <property type="component" value="Unassembled WGS sequence"/>
</dbReference>
<protein>
    <recommendedName>
        <fullName evidence="6">RNase H type-1 domain-containing protein</fullName>
    </recommendedName>
</protein>
<dbReference type="CDD" id="cd06222">
    <property type="entry name" value="RNase_H_like"/>
    <property type="match status" value="1"/>
</dbReference>
<dbReference type="Gene3D" id="3.60.10.10">
    <property type="entry name" value="Endonuclease/exonuclease/phosphatase"/>
    <property type="match status" value="1"/>
</dbReference>
<dbReference type="PANTHER" id="PTHR47074:SF48">
    <property type="entry name" value="POLYNUCLEOTIDYL TRANSFERASE, RIBONUCLEASE H-LIKE SUPERFAMILY PROTEIN"/>
    <property type="match status" value="1"/>
</dbReference>
<dbReference type="InterPro" id="IPR044730">
    <property type="entry name" value="RNase_H-like_dom_plant"/>
</dbReference>
<dbReference type="InterPro" id="IPR052929">
    <property type="entry name" value="RNase_H-like_EbsB-rel"/>
</dbReference>
<proteinExistence type="predicted"/>
<dbReference type="InterPro" id="IPR012337">
    <property type="entry name" value="RNaseH-like_sf"/>
</dbReference>
<evidence type="ECO:0000259" key="3">
    <source>
        <dbReference type="Pfam" id="PF13456"/>
    </source>
</evidence>
<dbReference type="SUPFAM" id="SSF56219">
    <property type="entry name" value="DNase I-like"/>
    <property type="match status" value="1"/>
</dbReference>
<dbReference type="GO" id="GO:0004523">
    <property type="term" value="F:RNA-DNA hybrid ribonuclease activity"/>
    <property type="evidence" value="ECO:0007669"/>
    <property type="project" value="InterPro"/>
</dbReference>
<dbReference type="EMBL" id="JAZDWU010000006">
    <property type="protein sequence ID" value="KAK9999683.1"/>
    <property type="molecule type" value="Genomic_DNA"/>
</dbReference>
<evidence type="ECO:0000259" key="2">
    <source>
        <dbReference type="Pfam" id="PF03372"/>
    </source>
</evidence>
<dbReference type="InterPro" id="IPR005135">
    <property type="entry name" value="Endo/exonuclease/phosphatase"/>
</dbReference>
<gene>
    <name evidence="4" type="ORF">SO802_019286</name>
</gene>
<feature type="domain" description="Endonuclease/exonuclease/phosphatase" evidence="2">
    <location>
        <begin position="43"/>
        <end position="182"/>
    </location>
</feature>
<dbReference type="GO" id="GO:0003676">
    <property type="term" value="F:nucleic acid binding"/>
    <property type="evidence" value="ECO:0007669"/>
    <property type="project" value="InterPro"/>
</dbReference>
<dbReference type="SUPFAM" id="SSF53098">
    <property type="entry name" value="Ribonuclease H-like"/>
    <property type="match status" value="1"/>
</dbReference>
<evidence type="ECO:0000256" key="1">
    <source>
        <dbReference type="SAM" id="Coils"/>
    </source>
</evidence>
<feature type="coiled-coil region" evidence="1">
    <location>
        <begin position="277"/>
        <end position="304"/>
    </location>
</feature>
<name>A0AAW2CNS2_9ROSI</name>
<dbReference type="AlphaFoldDB" id="A0AAW2CNS2"/>
<evidence type="ECO:0000313" key="5">
    <source>
        <dbReference type="Proteomes" id="UP001459277"/>
    </source>
</evidence>
<feature type="domain" description="RNase H type-1" evidence="3">
    <location>
        <begin position="339"/>
        <end position="461"/>
    </location>
</feature>
<dbReference type="Pfam" id="PF13456">
    <property type="entry name" value="RVT_3"/>
    <property type="match status" value="1"/>
</dbReference>
<sequence length="492" mass="54490">MDKGCGPKNTISAATKPTLGKRALQCGEAMAILGTESRERKRSSGGGLALLWKTQVQLDVVNYTDHHILAKVVEDDGFEWMLTCFYGWPKSSQKKKSWALLSHLSTFVRGPWFFIGDFNAILHSNEKQSKFPPQFNQMDEFRLALDACNVADLGFVGYPFTWNNKRPGAANTRMRLDQAVANMGWREKFHASTVTHLYSHASNHRPLILQTRVGWRKQHRNSRAFWFEEACLLWEDCEKTVQESWCNVGSALSVLKRTKEKISKCGADLAAWGSLKTQPATEEIKNLQKQVEELSKEKATEENGSALLEARSRAQLAVLTNPGSVQVWSPPTGSVYKLNFDAAVFTSTRSSSVGVIVRNSLGEVMAGLSAHGPAVANSEEAEALACRKAIEFAIDAGFMDLVIEGDNAAVMKATASPRLDRSRLGHIYDDIRMLAAGFRSWSVGCVKRSANSTAHCLARFASQLEEELVWLEESPPPALDSLYVDASLLNDE</sequence>
<keyword evidence="1" id="KW-0175">Coiled coil</keyword>
<accession>A0AAW2CNS2</accession>